<protein>
    <recommendedName>
        <fullName evidence="17">3'-5' exonuclease DinG</fullName>
        <ecNumber evidence="17">3.1.-.-</ecNumber>
    </recommendedName>
</protein>
<evidence type="ECO:0000256" key="9">
    <source>
        <dbReference type="ARBA" id="ARBA00022839"/>
    </source>
</evidence>
<feature type="binding site" evidence="17">
    <location>
        <begin position="276"/>
        <end position="283"/>
    </location>
    <ligand>
        <name>ATP</name>
        <dbReference type="ChEBI" id="CHEBI:30616"/>
    </ligand>
</feature>
<keyword evidence="4" id="KW-0479">Metal-binding</keyword>
<organism evidence="19 20">
    <name type="scientific">Herpetosiphon geysericola</name>
    <dbReference type="NCBI Taxonomy" id="70996"/>
    <lineage>
        <taxon>Bacteria</taxon>
        <taxon>Bacillati</taxon>
        <taxon>Chloroflexota</taxon>
        <taxon>Chloroflexia</taxon>
        <taxon>Herpetosiphonales</taxon>
        <taxon>Herpetosiphonaceae</taxon>
        <taxon>Herpetosiphon</taxon>
    </lineage>
</organism>
<keyword evidence="2" id="KW-0004">4Fe-4S</keyword>
<dbReference type="InterPro" id="IPR006310">
    <property type="entry name" value="DinG"/>
</dbReference>
<sequence>MEPIYIALDLETTGLEPGRDEIIEVGAVKFRGNEVLETYQTLVKPKQVLPIKIARLTGIDAHELTTAPSFNSIGGQLAKFLKSYPIIGHSVDGDLRFLQQQGLKVTQPYYDTFDLATLLIPQLPNYSLSTIAEHLQIEHPDAHRALADAEASRLVFTALLNKLAELSAAELHNIAQTTQKLQWPLAKLFGEIAKRRVQTVWQAPIEFQPKPIVRPVALEPTGNQELLDSQAIGAMFGAEGGFSRMFPGYEPRQPQIEMTVAIAEALNQGDTLMIEAPTGTGKSLAYLVPAAQWARQRGERVVISTNTINLQDQLCSKDIPTVQALLAEHPDQAPALRAVQLKGRSNYLCLKRYEAFRAQPDHNEDQTRGLLKLQLWLPSTNNGDRSELMLIQGEQQVWNNVNVDPDQCLRQRCSLYNECFFFKARAEAENAHIVVANHALLMADVKSPGILPRYDHLIIDEAHNLEDVATDQLGFRISQHSLNGLLNDMHSTGGARLASGVLNEWPQLFRLSTVDHKEQRKLEDISADVRPNVEKARDAAQQLFSIFNDIMAKDRSVTQYDPQLRITTKIRRHAEWSQVEQTWENLSINLRKIGDGFGKLQAILDNLEGRDINGYDDLVMRVKGIVNACGDLQRQFDLVIYGNEETVAWLTADQRRRELLVQAAPIHVGPLLSEDLWMKKRANILVSATLSVSNSFDYPKQRLGLDEATAMQLDSPFDYSKSTLIYLPTDMPEPNERNYQRAMEDALIHLCKATGGRTLALFTANTSLRQTYHGISESLEQADISTLAQGMDGSRRSLIQRFKSDPRTVLLGTASFWEGVDVVGDALSVLVITKLPFSVPNDPVFSARSEGFDDAFAEYSVPQAILRFKQGFGRLIRSKDDRGIVVVLDRRLLSKNYGHQFLESLPACTVQRKPLSELATTAARWLV</sequence>
<evidence type="ECO:0000256" key="3">
    <source>
        <dbReference type="ARBA" id="ARBA00022722"/>
    </source>
</evidence>
<keyword evidence="20" id="KW-1185">Reference proteome</keyword>
<evidence type="ECO:0000256" key="6">
    <source>
        <dbReference type="ARBA" id="ARBA00022763"/>
    </source>
</evidence>
<evidence type="ECO:0000256" key="11">
    <source>
        <dbReference type="ARBA" id="ARBA00023004"/>
    </source>
</evidence>
<evidence type="ECO:0000256" key="15">
    <source>
        <dbReference type="ARBA" id="ARBA00023235"/>
    </source>
</evidence>
<dbReference type="AlphaFoldDB" id="A0A0P6YNV8"/>
<keyword evidence="11" id="KW-0408">Iron</keyword>
<evidence type="ECO:0000256" key="17">
    <source>
        <dbReference type="HAMAP-Rule" id="MF_02206"/>
    </source>
</evidence>
<dbReference type="SMART" id="SM00487">
    <property type="entry name" value="DEXDc"/>
    <property type="match status" value="1"/>
</dbReference>
<comment type="similarity">
    <text evidence="17">Belongs to the helicase family. DinG subfamily. Type 2 sub-subfamily.</text>
</comment>
<dbReference type="InterPro" id="IPR036397">
    <property type="entry name" value="RNaseH_sf"/>
</dbReference>
<dbReference type="GO" id="GO:0008408">
    <property type="term" value="F:3'-5' exonuclease activity"/>
    <property type="evidence" value="ECO:0007669"/>
    <property type="project" value="UniProtKB-UniRule"/>
</dbReference>
<dbReference type="SUPFAM" id="SSF52540">
    <property type="entry name" value="P-loop containing nucleoside triphosphate hydrolases"/>
    <property type="match status" value="1"/>
</dbReference>
<evidence type="ECO:0000256" key="2">
    <source>
        <dbReference type="ARBA" id="ARBA00022485"/>
    </source>
</evidence>
<dbReference type="GO" id="GO:0046872">
    <property type="term" value="F:metal ion binding"/>
    <property type="evidence" value="ECO:0007669"/>
    <property type="project" value="UniProtKB-KW"/>
</dbReference>
<dbReference type="Gene3D" id="3.30.420.10">
    <property type="entry name" value="Ribonuclease H-like superfamily/Ribonuclease H"/>
    <property type="match status" value="1"/>
</dbReference>
<dbReference type="Proteomes" id="UP000050277">
    <property type="component" value="Unassembled WGS sequence"/>
</dbReference>
<comment type="function">
    <text evidence="17">3'-5' exonuclease.</text>
</comment>
<dbReference type="InterPro" id="IPR006555">
    <property type="entry name" value="ATP-dep_Helicase_C"/>
</dbReference>
<comment type="cofactor">
    <cofactor evidence="1">
        <name>[4Fe-4S] cluster</name>
        <dbReference type="ChEBI" id="CHEBI:49883"/>
    </cofactor>
</comment>
<evidence type="ECO:0000256" key="13">
    <source>
        <dbReference type="ARBA" id="ARBA00023125"/>
    </source>
</evidence>
<comment type="catalytic activity">
    <reaction evidence="16">
        <text>ATP + H2O = ADP + phosphate + H(+)</text>
        <dbReference type="Rhea" id="RHEA:13065"/>
        <dbReference type="ChEBI" id="CHEBI:15377"/>
        <dbReference type="ChEBI" id="CHEBI:15378"/>
        <dbReference type="ChEBI" id="CHEBI:30616"/>
        <dbReference type="ChEBI" id="CHEBI:43474"/>
        <dbReference type="ChEBI" id="CHEBI:456216"/>
        <dbReference type="EC" id="5.6.2.3"/>
    </reaction>
</comment>
<dbReference type="SMART" id="SM00488">
    <property type="entry name" value="DEXDc2"/>
    <property type="match status" value="1"/>
</dbReference>
<dbReference type="HAMAP" id="MF_02206">
    <property type="entry name" value="DinG_exonucl"/>
    <property type="match status" value="1"/>
</dbReference>
<evidence type="ECO:0000313" key="19">
    <source>
        <dbReference type="EMBL" id="KPL91983.1"/>
    </source>
</evidence>
<feature type="domain" description="Helicase ATP-binding" evidence="18">
    <location>
        <begin position="241"/>
        <end position="523"/>
    </location>
</feature>
<keyword evidence="14" id="KW-0234">DNA repair</keyword>
<dbReference type="FunFam" id="3.30.420.10:FF:000045">
    <property type="entry name" value="3'-5' exonuclease DinG"/>
    <property type="match status" value="1"/>
</dbReference>
<dbReference type="InterPro" id="IPR010614">
    <property type="entry name" value="RAD3-like_helicase_DEAD"/>
</dbReference>
<dbReference type="PROSITE" id="PS51193">
    <property type="entry name" value="HELICASE_ATP_BIND_2"/>
    <property type="match status" value="1"/>
</dbReference>
<dbReference type="STRING" id="70996.SE18_00030"/>
<dbReference type="RefSeq" id="WP_054532366.1">
    <property type="nucleotide sequence ID" value="NZ_LGKP01000002.1"/>
</dbReference>
<evidence type="ECO:0000256" key="14">
    <source>
        <dbReference type="ARBA" id="ARBA00023204"/>
    </source>
</evidence>
<dbReference type="InterPro" id="IPR027417">
    <property type="entry name" value="P-loop_NTPase"/>
</dbReference>
<dbReference type="InterPro" id="IPR013520">
    <property type="entry name" value="Ribonucl_H"/>
</dbReference>
<dbReference type="Pfam" id="PF06733">
    <property type="entry name" value="DEAD_2"/>
    <property type="match status" value="1"/>
</dbReference>
<dbReference type="PANTHER" id="PTHR11472">
    <property type="entry name" value="DNA REPAIR DEAD HELICASE RAD3/XP-D SUBFAMILY MEMBER"/>
    <property type="match status" value="1"/>
</dbReference>
<comment type="caution">
    <text evidence="19">The sequence shown here is derived from an EMBL/GenBank/DDBJ whole genome shotgun (WGS) entry which is preliminary data.</text>
</comment>
<accession>A0A0P6YNV8</accession>
<dbReference type="InterPro" id="IPR014013">
    <property type="entry name" value="Helic_SF1/SF2_ATP-bd_DinG/Rad3"/>
</dbReference>
<dbReference type="InterPro" id="IPR006554">
    <property type="entry name" value="Helicase-like_DEXD_c2"/>
</dbReference>
<dbReference type="PATRIC" id="fig|70996.4.peg.2540"/>
<evidence type="ECO:0000256" key="12">
    <source>
        <dbReference type="ARBA" id="ARBA00023014"/>
    </source>
</evidence>
<gene>
    <name evidence="17" type="primary">dinG</name>
    <name evidence="19" type="ORF">SE18_00030</name>
</gene>
<dbReference type="NCBIfam" id="TIGR01407">
    <property type="entry name" value="dinG_rel"/>
    <property type="match status" value="1"/>
</dbReference>
<keyword evidence="13" id="KW-0238">DNA-binding</keyword>
<keyword evidence="7 17" id="KW-0378">Hydrolase</keyword>
<evidence type="ECO:0000256" key="4">
    <source>
        <dbReference type="ARBA" id="ARBA00022723"/>
    </source>
</evidence>
<dbReference type="InterPro" id="IPR011545">
    <property type="entry name" value="DEAD/DEAH_box_helicase_dom"/>
</dbReference>
<evidence type="ECO:0000256" key="1">
    <source>
        <dbReference type="ARBA" id="ARBA00001966"/>
    </source>
</evidence>
<dbReference type="GO" id="GO:0003677">
    <property type="term" value="F:DNA binding"/>
    <property type="evidence" value="ECO:0007669"/>
    <property type="project" value="UniProtKB-KW"/>
</dbReference>
<evidence type="ECO:0000259" key="18">
    <source>
        <dbReference type="PROSITE" id="PS51193"/>
    </source>
</evidence>
<keyword evidence="12" id="KW-0411">Iron-sulfur</keyword>
<proteinExistence type="inferred from homology"/>
<feature type="short sequence motif" description="DEAH box" evidence="17">
    <location>
        <begin position="460"/>
        <end position="463"/>
    </location>
</feature>
<dbReference type="Pfam" id="PF00929">
    <property type="entry name" value="RNase_T"/>
    <property type="match status" value="1"/>
</dbReference>
<dbReference type="SMART" id="SM00479">
    <property type="entry name" value="EXOIII"/>
    <property type="match status" value="1"/>
</dbReference>
<reference evidence="19 20" key="1">
    <citation type="submission" date="2015-07" db="EMBL/GenBank/DDBJ databases">
        <title>Whole genome sequence of Herpetosiphon geysericola DSM 7119.</title>
        <authorList>
            <person name="Hemp J."/>
            <person name="Ward L.M."/>
            <person name="Pace L.A."/>
            <person name="Fischer W.W."/>
        </authorList>
    </citation>
    <scope>NUCLEOTIDE SEQUENCE [LARGE SCALE GENOMIC DNA]</scope>
    <source>
        <strain evidence="19 20">DSM 7119</strain>
    </source>
</reference>
<dbReference type="GO" id="GO:0043139">
    <property type="term" value="F:5'-3' DNA helicase activity"/>
    <property type="evidence" value="ECO:0007669"/>
    <property type="project" value="UniProtKB-EC"/>
</dbReference>
<dbReference type="GO" id="GO:0006281">
    <property type="term" value="P:DNA repair"/>
    <property type="evidence" value="ECO:0007669"/>
    <property type="project" value="UniProtKB-KW"/>
</dbReference>
<dbReference type="GO" id="GO:0051539">
    <property type="term" value="F:4 iron, 4 sulfur cluster binding"/>
    <property type="evidence" value="ECO:0007669"/>
    <property type="project" value="UniProtKB-KW"/>
</dbReference>
<keyword evidence="6" id="KW-0227">DNA damage</keyword>
<dbReference type="InterPro" id="IPR045028">
    <property type="entry name" value="DinG/Rad3-like"/>
</dbReference>
<dbReference type="Pfam" id="PF00270">
    <property type="entry name" value="DEAD"/>
    <property type="match status" value="1"/>
</dbReference>
<dbReference type="Pfam" id="PF13307">
    <property type="entry name" value="Helicase_C_2"/>
    <property type="match status" value="1"/>
</dbReference>
<keyword evidence="15" id="KW-0413">Isomerase</keyword>
<evidence type="ECO:0000256" key="7">
    <source>
        <dbReference type="ARBA" id="ARBA00022801"/>
    </source>
</evidence>
<dbReference type="OrthoDB" id="9803913at2"/>
<dbReference type="EMBL" id="LGKP01000002">
    <property type="protein sequence ID" value="KPL91983.1"/>
    <property type="molecule type" value="Genomic_DNA"/>
</dbReference>
<keyword evidence="5 17" id="KW-0547">Nucleotide-binding</keyword>
<evidence type="ECO:0000256" key="8">
    <source>
        <dbReference type="ARBA" id="ARBA00022806"/>
    </source>
</evidence>
<evidence type="ECO:0000313" key="20">
    <source>
        <dbReference type="Proteomes" id="UP000050277"/>
    </source>
</evidence>
<name>A0A0P6YNV8_9CHLR</name>
<dbReference type="InterPro" id="IPR014001">
    <property type="entry name" value="Helicase_ATP-bd"/>
</dbReference>
<dbReference type="Gene3D" id="3.40.50.300">
    <property type="entry name" value="P-loop containing nucleotide triphosphate hydrolases"/>
    <property type="match status" value="2"/>
</dbReference>
<dbReference type="PANTHER" id="PTHR11472:SF34">
    <property type="entry name" value="REGULATOR OF TELOMERE ELONGATION HELICASE 1"/>
    <property type="match status" value="1"/>
</dbReference>
<dbReference type="CDD" id="cd06127">
    <property type="entry name" value="DEDDh"/>
    <property type="match status" value="1"/>
</dbReference>
<dbReference type="EC" id="3.1.-.-" evidence="17"/>
<evidence type="ECO:0000256" key="10">
    <source>
        <dbReference type="ARBA" id="ARBA00022840"/>
    </source>
</evidence>
<dbReference type="GO" id="GO:0016887">
    <property type="term" value="F:ATP hydrolysis activity"/>
    <property type="evidence" value="ECO:0007669"/>
    <property type="project" value="RHEA"/>
</dbReference>
<dbReference type="SUPFAM" id="SSF53098">
    <property type="entry name" value="Ribonuclease H-like"/>
    <property type="match status" value="1"/>
</dbReference>
<keyword evidence="10 17" id="KW-0067">ATP-binding</keyword>
<dbReference type="InterPro" id="IPR012337">
    <property type="entry name" value="RNaseH-like_sf"/>
</dbReference>
<keyword evidence="3 17" id="KW-0540">Nuclease</keyword>
<keyword evidence="8" id="KW-0347">Helicase</keyword>
<keyword evidence="9 17" id="KW-0269">Exonuclease</keyword>
<evidence type="ECO:0000256" key="5">
    <source>
        <dbReference type="ARBA" id="ARBA00022741"/>
    </source>
</evidence>
<dbReference type="SMART" id="SM00491">
    <property type="entry name" value="HELICc2"/>
    <property type="match status" value="1"/>
</dbReference>
<dbReference type="GO" id="GO:0005524">
    <property type="term" value="F:ATP binding"/>
    <property type="evidence" value="ECO:0007669"/>
    <property type="project" value="UniProtKB-UniRule"/>
</dbReference>
<evidence type="ECO:0000256" key="16">
    <source>
        <dbReference type="ARBA" id="ARBA00048954"/>
    </source>
</evidence>